<gene>
    <name evidence="4" type="primary">dacB1</name>
    <name evidence="4" type="ORF">GCM10010995_20940</name>
</gene>
<proteinExistence type="inferred from homology"/>
<comment type="similarity">
    <text evidence="1">Belongs to the peptidase S13 family.</text>
</comment>
<name>A0A8J3E9R3_9GAMM</name>
<dbReference type="InterPro" id="IPR012338">
    <property type="entry name" value="Beta-lactam/transpept-like"/>
</dbReference>
<sequence length="469" mass="51370">MKKFILLGYALISTITFAHASVRSEIQSLVKMYRLSDVSIGIAVERVNSGQLLYQYAKDRPFTPASNNKVFTAVAALTALPKNFQFTTSVFYQKSQYKNGTLNGNLYIEFTGDPSLTGAALYNLISQTKQHGIKRINGDVVLIANHFSGDYVPNGWSKNDTPYCFAAPASSLNMNKNCFVIKLINTSGTNTKVKELSNTSNITINNTTRLATAQDRGKCKFDIDMTRNNVLNLSGCIPAKAETYLNLAIANPALKTKQTIDDFISQVGIKHRGNTLFGNLPSKSSLIEVASISSDSIDALLTHMLLKSDNLYAESFMRTIGYTQAGQGSNDAGTKAIESLIRKTYKVDTGELHMEDGSGLSKLDSVTPQFMVSLLTNVYNSSIGKRLYNALPSSGEDGTLAYRMGGKLQGRVHAKTGTLAGVSTLSGYLLTKRNHLLSFSIMINDLTRSQRIKARMLEDGIIKVFYENL</sequence>
<dbReference type="EMBL" id="BMJS01000027">
    <property type="protein sequence ID" value="GGG03319.1"/>
    <property type="molecule type" value="Genomic_DNA"/>
</dbReference>
<dbReference type="Proteomes" id="UP000636949">
    <property type="component" value="Unassembled WGS sequence"/>
</dbReference>
<evidence type="ECO:0000313" key="5">
    <source>
        <dbReference type="Proteomes" id="UP000636949"/>
    </source>
</evidence>
<organism evidence="4 5">
    <name type="scientific">Cysteiniphilum litorale</name>
    <dbReference type="NCBI Taxonomy" id="2056700"/>
    <lineage>
        <taxon>Bacteria</taxon>
        <taxon>Pseudomonadati</taxon>
        <taxon>Pseudomonadota</taxon>
        <taxon>Gammaproteobacteria</taxon>
        <taxon>Thiotrichales</taxon>
        <taxon>Fastidiosibacteraceae</taxon>
        <taxon>Cysteiniphilum</taxon>
    </lineage>
</organism>
<keyword evidence="3" id="KW-0732">Signal</keyword>
<dbReference type="GO" id="GO:0004185">
    <property type="term" value="F:serine-type carboxypeptidase activity"/>
    <property type="evidence" value="ECO:0007669"/>
    <property type="project" value="InterPro"/>
</dbReference>
<dbReference type="PANTHER" id="PTHR30023">
    <property type="entry name" value="D-ALANYL-D-ALANINE CARBOXYPEPTIDASE"/>
    <property type="match status" value="1"/>
</dbReference>
<keyword evidence="5" id="KW-1185">Reference proteome</keyword>
<evidence type="ECO:0000256" key="1">
    <source>
        <dbReference type="ARBA" id="ARBA00006096"/>
    </source>
</evidence>
<protein>
    <submittedName>
        <fullName evidence="4">D-alanyl-D-alanine carboxypeptidase</fullName>
    </submittedName>
</protein>
<evidence type="ECO:0000256" key="2">
    <source>
        <dbReference type="ARBA" id="ARBA00022801"/>
    </source>
</evidence>
<feature type="signal peptide" evidence="3">
    <location>
        <begin position="1"/>
        <end position="20"/>
    </location>
</feature>
<accession>A0A8J3E9R3</accession>
<dbReference type="GO" id="GO:0006508">
    <property type="term" value="P:proteolysis"/>
    <property type="evidence" value="ECO:0007669"/>
    <property type="project" value="InterPro"/>
</dbReference>
<dbReference type="Pfam" id="PF02113">
    <property type="entry name" value="Peptidase_S13"/>
    <property type="match status" value="1"/>
</dbReference>
<dbReference type="RefSeq" id="WP_224742318.1">
    <property type="nucleotide sequence ID" value="NZ_BMJS01000027.1"/>
</dbReference>
<reference evidence="4" key="2">
    <citation type="submission" date="2020-09" db="EMBL/GenBank/DDBJ databases">
        <authorList>
            <person name="Sun Q."/>
            <person name="Zhou Y."/>
        </authorList>
    </citation>
    <scope>NUCLEOTIDE SEQUENCE</scope>
    <source>
        <strain evidence="4">CGMCC 1.15758</strain>
    </source>
</reference>
<keyword evidence="4" id="KW-0645">Protease</keyword>
<dbReference type="PRINTS" id="PR00922">
    <property type="entry name" value="DADACBPTASE3"/>
</dbReference>
<dbReference type="GO" id="GO:0000270">
    <property type="term" value="P:peptidoglycan metabolic process"/>
    <property type="evidence" value="ECO:0007669"/>
    <property type="project" value="TreeGrafter"/>
</dbReference>
<comment type="caution">
    <text evidence="4">The sequence shown here is derived from an EMBL/GenBank/DDBJ whole genome shotgun (WGS) entry which is preliminary data.</text>
</comment>
<feature type="chain" id="PRO_5035321840" evidence="3">
    <location>
        <begin position="21"/>
        <end position="469"/>
    </location>
</feature>
<dbReference type="NCBIfam" id="TIGR00666">
    <property type="entry name" value="PBP4"/>
    <property type="match status" value="1"/>
</dbReference>
<dbReference type="PANTHER" id="PTHR30023:SF0">
    <property type="entry name" value="PENICILLIN-SENSITIVE CARBOXYPEPTIDASE A"/>
    <property type="match status" value="1"/>
</dbReference>
<dbReference type="AlphaFoldDB" id="A0A8J3E9R3"/>
<keyword evidence="2" id="KW-0378">Hydrolase</keyword>
<dbReference type="SUPFAM" id="SSF56601">
    <property type="entry name" value="beta-lactamase/transpeptidase-like"/>
    <property type="match status" value="1"/>
</dbReference>
<evidence type="ECO:0000313" key="4">
    <source>
        <dbReference type="EMBL" id="GGG03319.1"/>
    </source>
</evidence>
<reference evidence="4" key="1">
    <citation type="journal article" date="2014" name="Int. J. Syst. Evol. Microbiol.">
        <title>Complete genome sequence of Corynebacterium casei LMG S-19264T (=DSM 44701T), isolated from a smear-ripened cheese.</title>
        <authorList>
            <consortium name="US DOE Joint Genome Institute (JGI-PGF)"/>
            <person name="Walter F."/>
            <person name="Albersmeier A."/>
            <person name="Kalinowski J."/>
            <person name="Ruckert C."/>
        </authorList>
    </citation>
    <scope>NUCLEOTIDE SEQUENCE</scope>
    <source>
        <strain evidence="4">CGMCC 1.15758</strain>
    </source>
</reference>
<dbReference type="InterPro" id="IPR000667">
    <property type="entry name" value="Peptidase_S13"/>
</dbReference>
<dbReference type="Gene3D" id="3.40.710.10">
    <property type="entry name" value="DD-peptidase/beta-lactamase superfamily"/>
    <property type="match status" value="2"/>
</dbReference>
<dbReference type="Gene3D" id="3.50.80.20">
    <property type="entry name" value="D-Ala-D-Ala carboxypeptidase C, peptidase S13"/>
    <property type="match status" value="1"/>
</dbReference>
<keyword evidence="4" id="KW-0121">Carboxypeptidase</keyword>
<evidence type="ECO:0000256" key="3">
    <source>
        <dbReference type="SAM" id="SignalP"/>
    </source>
</evidence>